<evidence type="ECO:0000259" key="3">
    <source>
        <dbReference type="SMART" id="SM00646"/>
    </source>
</evidence>
<gene>
    <name evidence="4" type="ORF">DXB93_00210</name>
</gene>
<evidence type="ECO:0000256" key="1">
    <source>
        <dbReference type="ARBA" id="ARBA00022801"/>
    </source>
</evidence>
<dbReference type="CDD" id="cd02696">
    <property type="entry name" value="MurNAc-LAA"/>
    <property type="match status" value="1"/>
</dbReference>
<dbReference type="GeneID" id="64198032"/>
<feature type="transmembrane region" description="Helical" evidence="2">
    <location>
        <begin position="9"/>
        <end position="27"/>
    </location>
</feature>
<dbReference type="InterPro" id="IPR050695">
    <property type="entry name" value="N-acetylmuramoyl_amidase_3"/>
</dbReference>
<name>A0A3E3EGT4_9FIRM</name>
<reference evidence="4 5" key="1">
    <citation type="submission" date="2018-08" db="EMBL/GenBank/DDBJ databases">
        <title>A genome reference for cultivated species of the human gut microbiota.</title>
        <authorList>
            <person name="Zou Y."/>
            <person name="Xue W."/>
            <person name="Luo G."/>
        </authorList>
    </citation>
    <scope>NUCLEOTIDE SEQUENCE [LARGE SCALE GENOMIC DNA]</scope>
    <source>
        <strain evidence="4 5">OM06-4</strain>
    </source>
</reference>
<comment type="caution">
    <text evidence="4">The sequence shown here is derived from an EMBL/GenBank/DDBJ whole genome shotgun (WGS) entry which is preliminary data.</text>
</comment>
<dbReference type="InterPro" id="IPR002508">
    <property type="entry name" value="MurNAc-LAA_cat"/>
</dbReference>
<feature type="domain" description="MurNAc-LAA" evidence="3">
    <location>
        <begin position="114"/>
        <end position="223"/>
    </location>
</feature>
<keyword evidence="2" id="KW-1133">Transmembrane helix</keyword>
<dbReference type="GO" id="GO:0008745">
    <property type="term" value="F:N-acetylmuramoyl-L-alanine amidase activity"/>
    <property type="evidence" value="ECO:0007669"/>
    <property type="project" value="InterPro"/>
</dbReference>
<keyword evidence="1" id="KW-0378">Hydrolase</keyword>
<evidence type="ECO:0000313" key="4">
    <source>
        <dbReference type="EMBL" id="RGD87135.1"/>
    </source>
</evidence>
<dbReference type="Proteomes" id="UP000261032">
    <property type="component" value="Unassembled WGS sequence"/>
</dbReference>
<protein>
    <submittedName>
        <fullName evidence="4">N-acetylmuramoyl-L-alanine amidase</fullName>
    </submittedName>
</protein>
<dbReference type="EMBL" id="QUSL01000001">
    <property type="protein sequence ID" value="RGD87135.1"/>
    <property type="molecule type" value="Genomic_DNA"/>
</dbReference>
<dbReference type="PANTHER" id="PTHR30404:SF0">
    <property type="entry name" value="N-ACETYLMURAMOYL-L-ALANINE AMIDASE AMIC"/>
    <property type="match status" value="1"/>
</dbReference>
<dbReference type="SMART" id="SM00646">
    <property type="entry name" value="Ami_3"/>
    <property type="match status" value="1"/>
</dbReference>
<dbReference type="SUPFAM" id="SSF53187">
    <property type="entry name" value="Zn-dependent exopeptidases"/>
    <property type="match status" value="1"/>
</dbReference>
<dbReference type="GO" id="GO:0009253">
    <property type="term" value="P:peptidoglycan catabolic process"/>
    <property type="evidence" value="ECO:0007669"/>
    <property type="project" value="InterPro"/>
</dbReference>
<evidence type="ECO:0000256" key="2">
    <source>
        <dbReference type="SAM" id="Phobius"/>
    </source>
</evidence>
<proteinExistence type="predicted"/>
<evidence type="ECO:0000313" key="5">
    <source>
        <dbReference type="Proteomes" id="UP000261032"/>
    </source>
</evidence>
<sequence>MLGDFVKRTYLIIAITAALYLAGHYFYPKNDVAVSKDLPLKNVSVVIDPGHGGLDNGASVGKIYESELNLKISYALKEELESRGATVNMTREDEQDMTKRNHHYSKQDDMYLRVKKIDSYKSDYLISIHLNSAPASGAWGSQVFYYKNSDKGKRLASEIQTTMKEVTGSAKRISGADFRVLRATQTVGVLIECGFISNANERGQLQSSKYHQKLAVKICDGIEKYREKYPEDTIDPKDYEKILS</sequence>
<dbReference type="GO" id="GO:0030288">
    <property type="term" value="C:outer membrane-bounded periplasmic space"/>
    <property type="evidence" value="ECO:0007669"/>
    <property type="project" value="TreeGrafter"/>
</dbReference>
<keyword evidence="2" id="KW-0812">Transmembrane</keyword>
<accession>A0A3E3EGT4</accession>
<dbReference type="AlphaFoldDB" id="A0A3E3EGT4"/>
<dbReference type="Pfam" id="PF01520">
    <property type="entry name" value="Amidase_3"/>
    <property type="match status" value="1"/>
</dbReference>
<dbReference type="PANTHER" id="PTHR30404">
    <property type="entry name" value="N-ACETYLMURAMOYL-L-ALANINE AMIDASE"/>
    <property type="match status" value="1"/>
</dbReference>
<keyword evidence="2" id="KW-0472">Membrane</keyword>
<organism evidence="4 5">
    <name type="scientific">Thomasclavelia ramosa</name>
    <dbReference type="NCBI Taxonomy" id="1547"/>
    <lineage>
        <taxon>Bacteria</taxon>
        <taxon>Bacillati</taxon>
        <taxon>Bacillota</taxon>
        <taxon>Erysipelotrichia</taxon>
        <taxon>Erysipelotrichales</taxon>
        <taxon>Coprobacillaceae</taxon>
        <taxon>Thomasclavelia</taxon>
    </lineage>
</organism>
<dbReference type="Gene3D" id="3.40.630.40">
    <property type="entry name" value="Zn-dependent exopeptidases"/>
    <property type="match status" value="1"/>
</dbReference>
<dbReference type="RefSeq" id="WP_009009626.1">
    <property type="nucleotide sequence ID" value="NZ_AP031443.1"/>
</dbReference>